<reference evidence="2" key="1">
    <citation type="submission" date="2020-02" db="EMBL/GenBank/DDBJ databases">
        <authorList>
            <person name="Meier V. D."/>
        </authorList>
    </citation>
    <scope>NUCLEOTIDE SEQUENCE</scope>
    <source>
        <strain evidence="2">AVDCRST_MAG45</strain>
    </source>
</reference>
<feature type="compositionally biased region" description="Basic residues" evidence="1">
    <location>
        <begin position="60"/>
        <end position="76"/>
    </location>
</feature>
<organism evidence="2">
    <name type="scientific">uncultured Solirubrobacterales bacterium</name>
    <dbReference type="NCBI Taxonomy" id="768556"/>
    <lineage>
        <taxon>Bacteria</taxon>
        <taxon>Bacillati</taxon>
        <taxon>Actinomycetota</taxon>
        <taxon>Thermoleophilia</taxon>
        <taxon>Solirubrobacterales</taxon>
        <taxon>environmental samples</taxon>
    </lineage>
</organism>
<evidence type="ECO:0000313" key="2">
    <source>
        <dbReference type="EMBL" id="CAA9520519.1"/>
    </source>
</evidence>
<feature type="non-terminal residue" evidence="2">
    <location>
        <position position="131"/>
    </location>
</feature>
<name>A0A6J4TDG9_9ACTN</name>
<accession>A0A6J4TDG9</accession>
<evidence type="ECO:0000256" key="1">
    <source>
        <dbReference type="SAM" id="MobiDB-lite"/>
    </source>
</evidence>
<gene>
    <name evidence="2" type="ORF">AVDCRST_MAG45-2471</name>
</gene>
<dbReference type="AlphaFoldDB" id="A0A6J4TDG9"/>
<proteinExistence type="predicted"/>
<feature type="non-terminal residue" evidence="2">
    <location>
        <position position="1"/>
    </location>
</feature>
<protein>
    <submittedName>
        <fullName evidence="2">Uncharacterized protein</fullName>
    </submittedName>
</protein>
<feature type="compositionally biased region" description="Low complexity" evidence="1">
    <location>
        <begin position="44"/>
        <end position="54"/>
    </location>
</feature>
<feature type="region of interest" description="Disordered" evidence="1">
    <location>
        <begin position="44"/>
        <end position="131"/>
    </location>
</feature>
<dbReference type="EMBL" id="CADCVU010000212">
    <property type="protein sequence ID" value="CAA9520519.1"/>
    <property type="molecule type" value="Genomic_DNA"/>
</dbReference>
<sequence length="131" mass="14318">EQRREAGPGPRVPRVLHLLRPRGASVGLHRVGLPLPLPVRRRVLGPALHGLPRQRLPRGDRRRGLRERRAHAPGLRRRADERPSHTALPHLGGARLRGRGRAVQLRQPRLLQPAGDGAGPGGAARPARPSV</sequence>